<dbReference type="InterPro" id="IPR009057">
    <property type="entry name" value="Homeodomain-like_sf"/>
</dbReference>
<keyword evidence="2" id="KW-1185">Reference proteome</keyword>
<reference evidence="1 2" key="1">
    <citation type="submission" date="2018-08" db="EMBL/GenBank/DDBJ databases">
        <title>Genome sequence of Methylocystis hirsuta CSC1, a methanotroph able to accumulate PHAs.</title>
        <authorList>
            <person name="Bordel S."/>
            <person name="Rodriguez E."/>
            <person name="Gancedo J."/>
            <person name="Munoz R."/>
        </authorList>
    </citation>
    <scope>NUCLEOTIDE SEQUENCE [LARGE SCALE GENOMIC DNA]</scope>
    <source>
        <strain evidence="1 2">CSC1</strain>
    </source>
</reference>
<gene>
    <name evidence="1" type="ORF">D1O30_05550</name>
</gene>
<dbReference type="EMBL" id="QWDD01000001">
    <property type="protein sequence ID" value="RNJ51570.1"/>
    <property type="molecule type" value="Genomic_DNA"/>
</dbReference>
<sequence length="274" mass="30927">MNRLSLERRTQIVAALVEGNSIRSIERMTGVHRDTIMRLLVEVGEGSARLLDEQMRDLTCQRLQCDEIWAYVGKKQKQVTKDDDKSRVGDQWTFVAMDADTKLVPSFKIGKRDLPTATAFMNDVAWRLSNRVQLSTDALAAYVDAVEQAFGCEVDYGQAVKFYDAEPAGAGRYSPPNVTKVERNAIAGAPDRAHISTSLIERQNLTMRMSMRRFTRLTNAFSKKIENLNAAVSLHFAHYNFVRVHKTIRVTPAMAAGVDTRLWSLEELVDRTSQ</sequence>
<organism evidence="1 2">
    <name type="scientific">Methylocystis hirsuta</name>
    <dbReference type="NCBI Taxonomy" id="369798"/>
    <lineage>
        <taxon>Bacteria</taxon>
        <taxon>Pseudomonadati</taxon>
        <taxon>Pseudomonadota</taxon>
        <taxon>Alphaproteobacteria</taxon>
        <taxon>Hyphomicrobiales</taxon>
        <taxon>Methylocystaceae</taxon>
        <taxon>Methylocystis</taxon>
    </lineage>
</organism>
<name>A0A3M9XXE4_9HYPH</name>
<protein>
    <submittedName>
        <fullName evidence="1">IS1 family transposase</fullName>
    </submittedName>
</protein>
<dbReference type="OrthoDB" id="7197613at2"/>
<dbReference type="Proteomes" id="UP000268623">
    <property type="component" value="Unassembled WGS sequence"/>
</dbReference>
<evidence type="ECO:0000313" key="2">
    <source>
        <dbReference type="Proteomes" id="UP000268623"/>
    </source>
</evidence>
<dbReference type="RefSeq" id="WP_123177427.1">
    <property type="nucleotide sequence ID" value="NZ_QWDD01000001.1"/>
</dbReference>
<evidence type="ECO:0000313" key="1">
    <source>
        <dbReference type="EMBL" id="RNJ51570.1"/>
    </source>
</evidence>
<dbReference type="SUPFAM" id="SSF46689">
    <property type="entry name" value="Homeodomain-like"/>
    <property type="match status" value="1"/>
</dbReference>
<accession>A0A3M9XXE4</accession>
<proteinExistence type="predicted"/>
<comment type="caution">
    <text evidence="1">The sequence shown here is derived from an EMBL/GenBank/DDBJ whole genome shotgun (WGS) entry which is preliminary data.</text>
</comment>
<dbReference type="AlphaFoldDB" id="A0A3M9XXE4"/>